<dbReference type="eggNOG" id="COG0515">
    <property type="taxonomic scope" value="Bacteria"/>
</dbReference>
<dbReference type="SUPFAM" id="SSF158745">
    <property type="entry name" value="LanC-like"/>
    <property type="match status" value="1"/>
</dbReference>
<dbReference type="EMBL" id="CP002271">
    <property type="protein sequence ID" value="ADO74594.1"/>
    <property type="molecule type" value="Genomic_DNA"/>
</dbReference>
<dbReference type="RefSeq" id="WP_013377508.1">
    <property type="nucleotide sequence ID" value="NC_014623.1"/>
</dbReference>
<feature type="domain" description="Protein kinase" evidence="1">
    <location>
        <begin position="233"/>
        <end position="516"/>
    </location>
</feature>
<dbReference type="InterPro" id="IPR012341">
    <property type="entry name" value="6hp_glycosidase-like_sf"/>
</dbReference>
<dbReference type="SUPFAM" id="SSF56112">
    <property type="entry name" value="Protein kinase-like (PK-like)"/>
    <property type="match status" value="1"/>
</dbReference>
<dbReference type="eggNOG" id="COG4403">
    <property type="taxonomic scope" value="Bacteria"/>
</dbReference>
<dbReference type="InterPro" id="IPR011009">
    <property type="entry name" value="Kinase-like_dom_sf"/>
</dbReference>
<dbReference type="InterPro" id="IPR058053">
    <property type="entry name" value="RamC_C"/>
</dbReference>
<dbReference type="GO" id="GO:0005975">
    <property type="term" value="P:carbohydrate metabolic process"/>
    <property type="evidence" value="ECO:0007669"/>
    <property type="project" value="InterPro"/>
</dbReference>
<keyword evidence="2" id="KW-0418">Kinase</keyword>
<dbReference type="OrthoDB" id="1492512at2"/>
<evidence type="ECO:0000313" key="3">
    <source>
        <dbReference type="Proteomes" id="UP000001351"/>
    </source>
</evidence>
<protein>
    <submittedName>
        <fullName evidence="2">Serine/threonine protein kinase</fullName>
    </submittedName>
</protein>
<dbReference type="PANTHER" id="PTHR44167:SF30">
    <property type="entry name" value="PHOSPHORYLASE KINASE"/>
    <property type="match status" value="1"/>
</dbReference>
<keyword evidence="2" id="KW-0808">Transferase</keyword>
<dbReference type="InterPro" id="IPR057929">
    <property type="entry name" value="RamC_N"/>
</dbReference>
<accession>E3FSX0</accession>
<dbReference type="NCBIfam" id="NF038151">
    <property type="entry name" value="lanthi_synth_III"/>
    <property type="match status" value="1"/>
</dbReference>
<name>E3FSX0_STIAD</name>
<dbReference type="GO" id="GO:0031179">
    <property type="term" value="P:peptide modification"/>
    <property type="evidence" value="ECO:0007669"/>
    <property type="project" value="InterPro"/>
</dbReference>
<dbReference type="SMART" id="SM00220">
    <property type="entry name" value="S_TKc"/>
    <property type="match status" value="1"/>
</dbReference>
<evidence type="ECO:0000259" key="1">
    <source>
        <dbReference type="PROSITE" id="PS50011"/>
    </source>
</evidence>
<dbReference type="PRINTS" id="PR01950">
    <property type="entry name" value="LANCSUPER"/>
</dbReference>
<dbReference type="PROSITE" id="PS50011">
    <property type="entry name" value="PROTEIN_KINASE_DOM"/>
    <property type="match status" value="1"/>
</dbReference>
<dbReference type="SMART" id="SM01260">
    <property type="entry name" value="LANC_like"/>
    <property type="match status" value="1"/>
</dbReference>
<proteinExistence type="predicted"/>
<dbReference type="PANTHER" id="PTHR44167">
    <property type="entry name" value="OVARIAN-SPECIFIC SERINE/THREONINE-PROTEIN KINASE LOK-RELATED"/>
    <property type="match status" value="1"/>
</dbReference>
<keyword evidence="3" id="KW-1185">Reference proteome</keyword>
<dbReference type="InterPro" id="IPR007822">
    <property type="entry name" value="LANC-like"/>
</dbReference>
<dbReference type="Proteomes" id="UP000001351">
    <property type="component" value="Chromosome"/>
</dbReference>
<dbReference type="InterPro" id="IPR053524">
    <property type="entry name" value="Aerial_hyphae_peptide-synth"/>
</dbReference>
<dbReference type="Pfam" id="PF05147">
    <property type="entry name" value="LANC_like"/>
    <property type="match status" value="1"/>
</dbReference>
<dbReference type="Gene3D" id="1.10.510.10">
    <property type="entry name" value="Transferase(Phosphotransferase) domain 1"/>
    <property type="match status" value="1"/>
</dbReference>
<dbReference type="CDD" id="cd04791">
    <property type="entry name" value="LanC_SerThrkinase"/>
    <property type="match status" value="1"/>
</dbReference>
<gene>
    <name evidence="2" type="ordered locus">STAUR_6837</name>
</gene>
<dbReference type="STRING" id="378806.STAUR_6837"/>
<reference evidence="2 3" key="1">
    <citation type="journal article" date="2011" name="Mol. Biol. Evol.">
        <title>Comparative genomic analysis of fruiting body formation in Myxococcales.</title>
        <authorList>
            <person name="Huntley S."/>
            <person name="Hamann N."/>
            <person name="Wegener-Feldbrugge S."/>
            <person name="Treuner-Lange A."/>
            <person name="Kube M."/>
            <person name="Reinhardt R."/>
            <person name="Klages S."/>
            <person name="Muller R."/>
            <person name="Ronning C.M."/>
            <person name="Nierman W.C."/>
            <person name="Sogaard-Andersen L."/>
        </authorList>
    </citation>
    <scope>NUCLEOTIDE SEQUENCE [LARGE SCALE GENOMIC DNA]</scope>
    <source>
        <strain evidence="2 3">DW4/3-1</strain>
    </source>
</reference>
<dbReference type="HOGENOM" id="CLU_014914_0_0_7"/>
<dbReference type="AlphaFoldDB" id="E3FSX0"/>
<dbReference type="GO" id="GO:0004674">
    <property type="term" value="F:protein serine/threonine kinase activity"/>
    <property type="evidence" value="ECO:0007669"/>
    <property type="project" value="UniProtKB-KW"/>
</dbReference>
<dbReference type="Pfam" id="PF00069">
    <property type="entry name" value="Pkinase"/>
    <property type="match status" value="1"/>
</dbReference>
<evidence type="ECO:0000313" key="2">
    <source>
        <dbReference type="EMBL" id="ADO74594.1"/>
    </source>
</evidence>
<dbReference type="GO" id="GO:0005524">
    <property type="term" value="F:ATP binding"/>
    <property type="evidence" value="ECO:0007669"/>
    <property type="project" value="InterPro"/>
</dbReference>
<organism evidence="2 3">
    <name type="scientific">Stigmatella aurantiaca (strain DW4/3-1)</name>
    <dbReference type="NCBI Taxonomy" id="378806"/>
    <lineage>
        <taxon>Bacteria</taxon>
        <taxon>Pseudomonadati</taxon>
        <taxon>Myxococcota</taxon>
        <taxon>Myxococcia</taxon>
        <taxon>Myxococcales</taxon>
        <taxon>Cystobacterineae</taxon>
        <taxon>Archangiaceae</taxon>
        <taxon>Stigmatella</taxon>
    </lineage>
</organism>
<dbReference type="InterPro" id="IPR000719">
    <property type="entry name" value="Prot_kinase_dom"/>
</dbReference>
<sequence>MEGIERRARKDLYLFTLVHPERYEGLERYQPRQPGFSEHLAPLLPEGWRGSQQGIWYGVVPPDHRLPAMGFKIHLSAVHGHARPLLSAIVPVLVEERVAFKVLVDDVMLDLSNSSLWSGGACGKFVTIYPRDLAHFHRLLERLAPVTRGFAGPYILSDRSYRNSKVLFYRYGPFVSAGGVNLQGEPETSFVGPDGQRVEDVRQPYFLLPEGVRDPFPEEPEEDEDGGALKHRYQPLRVLGNSSKGGIYLCWDLQREREVVVKEARPLINQGRHLCHDALDALENERCILRALEGTGVAPELLDVFQEWEHHFIVMERAPGLSLAQLMAQNAFGLVLTGAPSAEQLRTYGETFLGIARKLVAQVRAVHAQGVVIRDFAPQNILFDAGSGKVTLIDFESAYSERDDVVSPLIPMATLGFGADAHSTGKLNEKPTPEQDWRALSRVLGDLLYPVAPFFSLAPERRRPLLKHFARERGLPDFFVQIVFAAEEPSRLDALLDEAQRSLPRLRAVPRSSPALDEASLRERMEGAAHFIEEEVRQAEDPLTLATDYRRCVTNRLGVAYGASGIAVALQRMRGAAPERLVHALVAEAAQASHRRYPPGLYVGLSGIAWSLLELGQREAAERLMAMGVDSPLLGHGADLFYGDAGVGLAHLFFLKRLGDPRSLRHALEAFERIATRLEETREGLRYVNQGEAYCGLAHGSAGIGYFLLRLYEATGERSHLERARALLDHDLGQGREYGGQWCFSRSEREPVLYPYWAMGGAGLGTIALRFHAVLGEPRYLQAAQRIADGLRGQYSVFPSHFYGMAGLGHFFVDLHQHTGEPGDREEALRFAERALLFAMDRPTGWVTPGEGLLRVSTDYATGSAGIGVLLHRLLAGGGIPMFDF</sequence>
<dbReference type="Pfam" id="PF25816">
    <property type="entry name" value="RamC_N"/>
    <property type="match status" value="1"/>
</dbReference>
<dbReference type="KEGG" id="sur:STAUR_6837"/>
<dbReference type="Gene3D" id="1.50.10.10">
    <property type="match status" value="1"/>
</dbReference>
<keyword evidence="2" id="KW-0723">Serine/threonine-protein kinase</keyword>